<keyword evidence="2" id="KW-1185">Reference proteome</keyword>
<evidence type="ECO:0000313" key="1">
    <source>
        <dbReference type="EMBL" id="KAJ8709557.1"/>
    </source>
</evidence>
<evidence type="ECO:0000313" key="2">
    <source>
        <dbReference type="Proteomes" id="UP001231649"/>
    </source>
</evidence>
<proteinExistence type="predicted"/>
<sequence length="98" mass="11347">MIIKYYIITLACIIIIKPTICTFVYDVFDQESTHITKYCTGQRYCREGTHVVCMYYDHSHKFGPRCANPIKIEVTPKMIQNILANINDIRGEIATGRE</sequence>
<dbReference type="EMBL" id="CM056800">
    <property type="protein sequence ID" value="KAJ8709557.1"/>
    <property type="molecule type" value="Genomic_DNA"/>
</dbReference>
<gene>
    <name evidence="1" type="ORF">PYW08_009561</name>
</gene>
<protein>
    <submittedName>
        <fullName evidence="1">Uncharacterized protein</fullName>
    </submittedName>
</protein>
<organism evidence="1 2">
    <name type="scientific">Mythimna loreyi</name>
    <dbReference type="NCBI Taxonomy" id="667449"/>
    <lineage>
        <taxon>Eukaryota</taxon>
        <taxon>Metazoa</taxon>
        <taxon>Ecdysozoa</taxon>
        <taxon>Arthropoda</taxon>
        <taxon>Hexapoda</taxon>
        <taxon>Insecta</taxon>
        <taxon>Pterygota</taxon>
        <taxon>Neoptera</taxon>
        <taxon>Endopterygota</taxon>
        <taxon>Lepidoptera</taxon>
        <taxon>Glossata</taxon>
        <taxon>Ditrysia</taxon>
        <taxon>Noctuoidea</taxon>
        <taxon>Noctuidae</taxon>
        <taxon>Noctuinae</taxon>
        <taxon>Hadenini</taxon>
        <taxon>Mythimna</taxon>
    </lineage>
</organism>
<dbReference type="Proteomes" id="UP001231649">
    <property type="component" value="Chromosome 24"/>
</dbReference>
<reference evidence="1" key="1">
    <citation type="submission" date="2023-03" db="EMBL/GenBank/DDBJ databases">
        <title>Chromosome-level genomes of two armyworms, Mythimna separata and Mythimna loreyi, provide insights into the biosynthesis and reception of sex pheromones.</title>
        <authorList>
            <person name="Zhao H."/>
        </authorList>
    </citation>
    <scope>NUCLEOTIDE SEQUENCE</scope>
    <source>
        <strain evidence="1">BeijingLab</strain>
    </source>
</reference>
<accession>A0ACC2QA71</accession>
<name>A0ACC2QA71_9NEOP</name>
<comment type="caution">
    <text evidence="1">The sequence shown here is derived from an EMBL/GenBank/DDBJ whole genome shotgun (WGS) entry which is preliminary data.</text>
</comment>